<protein>
    <submittedName>
        <fullName evidence="1">Uncharacterized protein</fullName>
    </submittedName>
</protein>
<name>A0A151PB18_ALLMI</name>
<evidence type="ECO:0000313" key="2">
    <source>
        <dbReference type="Proteomes" id="UP000050525"/>
    </source>
</evidence>
<keyword evidence="2" id="KW-1185">Reference proteome</keyword>
<evidence type="ECO:0000313" key="1">
    <source>
        <dbReference type="EMBL" id="KYO46307.1"/>
    </source>
</evidence>
<dbReference type="Proteomes" id="UP000050525">
    <property type="component" value="Unassembled WGS sequence"/>
</dbReference>
<dbReference type="EMBL" id="AKHW03000533">
    <property type="protein sequence ID" value="KYO46307.1"/>
    <property type="molecule type" value="Genomic_DNA"/>
</dbReference>
<accession>A0A151PB18</accession>
<proteinExistence type="predicted"/>
<reference evidence="1 2" key="1">
    <citation type="journal article" date="2012" name="Genome Biol.">
        <title>Sequencing three crocodilian genomes to illuminate the evolution of archosaurs and amniotes.</title>
        <authorList>
            <person name="St John J.A."/>
            <person name="Braun E.L."/>
            <person name="Isberg S.R."/>
            <person name="Miles L.G."/>
            <person name="Chong A.Y."/>
            <person name="Gongora J."/>
            <person name="Dalzell P."/>
            <person name="Moran C."/>
            <person name="Bed'hom B."/>
            <person name="Abzhanov A."/>
            <person name="Burgess S.C."/>
            <person name="Cooksey A.M."/>
            <person name="Castoe T.A."/>
            <person name="Crawford N.G."/>
            <person name="Densmore L.D."/>
            <person name="Drew J.C."/>
            <person name="Edwards S.V."/>
            <person name="Faircloth B.C."/>
            <person name="Fujita M.K."/>
            <person name="Greenwold M.J."/>
            <person name="Hoffmann F.G."/>
            <person name="Howard J.M."/>
            <person name="Iguchi T."/>
            <person name="Janes D.E."/>
            <person name="Khan S.Y."/>
            <person name="Kohno S."/>
            <person name="de Koning A.J."/>
            <person name="Lance S.L."/>
            <person name="McCarthy F.M."/>
            <person name="McCormack J.E."/>
            <person name="Merchant M.E."/>
            <person name="Peterson D.G."/>
            <person name="Pollock D.D."/>
            <person name="Pourmand N."/>
            <person name="Raney B.J."/>
            <person name="Roessler K.A."/>
            <person name="Sanford J.R."/>
            <person name="Sawyer R.H."/>
            <person name="Schmidt C.J."/>
            <person name="Triplett E.W."/>
            <person name="Tuberville T.D."/>
            <person name="Venegas-Anaya M."/>
            <person name="Howard J.T."/>
            <person name="Jarvis E.D."/>
            <person name="Guillette L.J.Jr."/>
            <person name="Glenn T.C."/>
            <person name="Green R.E."/>
            <person name="Ray D.A."/>
        </authorList>
    </citation>
    <scope>NUCLEOTIDE SEQUENCE [LARGE SCALE GENOMIC DNA]</scope>
    <source>
        <strain evidence="1">KSC_2009_1</strain>
    </source>
</reference>
<organism evidence="1 2">
    <name type="scientific">Alligator mississippiensis</name>
    <name type="common">American alligator</name>
    <dbReference type="NCBI Taxonomy" id="8496"/>
    <lineage>
        <taxon>Eukaryota</taxon>
        <taxon>Metazoa</taxon>
        <taxon>Chordata</taxon>
        <taxon>Craniata</taxon>
        <taxon>Vertebrata</taxon>
        <taxon>Euteleostomi</taxon>
        <taxon>Archelosauria</taxon>
        <taxon>Archosauria</taxon>
        <taxon>Crocodylia</taxon>
        <taxon>Alligatoridae</taxon>
        <taxon>Alligatorinae</taxon>
        <taxon>Alligator</taxon>
    </lineage>
</organism>
<dbReference type="AlphaFoldDB" id="A0A151PB18"/>
<sequence>MQSLGMLHFLNTTFPGLLYATPRTLENYQNMSTVHMEKTAGNYYFLAHLSCWIQQEPDRNSLEIKGGNQMTQTACRLHPQRSIN</sequence>
<comment type="caution">
    <text evidence="1">The sequence shown here is derived from an EMBL/GenBank/DDBJ whole genome shotgun (WGS) entry which is preliminary data.</text>
</comment>
<gene>
    <name evidence="1" type="ORF">Y1Q_0021830</name>
</gene>